<dbReference type="GO" id="GO:0005737">
    <property type="term" value="C:cytoplasm"/>
    <property type="evidence" value="ECO:0007669"/>
    <property type="project" value="UniProtKB-SubCell"/>
</dbReference>
<evidence type="ECO:0000256" key="5">
    <source>
        <dbReference type="HAMAP-Rule" id="MF_01114"/>
    </source>
</evidence>
<keyword evidence="4 5" id="KW-0963">Cytoplasm</keyword>
<organism evidence="7 8">
    <name type="scientific">Shewanella algae</name>
    <dbReference type="NCBI Taxonomy" id="38313"/>
    <lineage>
        <taxon>Bacteria</taxon>
        <taxon>Pseudomonadati</taxon>
        <taxon>Pseudomonadota</taxon>
        <taxon>Gammaproteobacteria</taxon>
        <taxon>Alteromonadales</taxon>
        <taxon>Shewanellaceae</taxon>
        <taxon>Shewanella</taxon>
    </lineage>
</organism>
<feature type="domain" description="UBA" evidence="6">
    <location>
        <begin position="112"/>
        <end position="143"/>
    </location>
</feature>
<dbReference type="PANTHER" id="PTHR33602:SF1">
    <property type="entry name" value="REGULATORY PROTEIN RECX FAMILY PROTEIN"/>
    <property type="match status" value="1"/>
</dbReference>
<dbReference type="Gene3D" id="1.10.10.10">
    <property type="entry name" value="Winged helix-like DNA-binding domain superfamily/Winged helix DNA-binding domain"/>
    <property type="match status" value="3"/>
</dbReference>
<reference evidence="7 8" key="1">
    <citation type="submission" date="2018-06" db="EMBL/GenBank/DDBJ databases">
        <authorList>
            <consortium name="Pathogen Informatics"/>
            <person name="Doyle S."/>
        </authorList>
    </citation>
    <scope>NUCLEOTIDE SEQUENCE [LARGE SCALE GENOMIC DNA]</scope>
    <source>
        <strain evidence="7 8">NCTC10738</strain>
    </source>
</reference>
<name>A0A380BF42_9GAMM</name>
<dbReference type="GO" id="GO:0006282">
    <property type="term" value="P:regulation of DNA repair"/>
    <property type="evidence" value="ECO:0007669"/>
    <property type="project" value="UniProtKB-UniRule"/>
</dbReference>
<sequence>MDVAVALLARRDYGREQLKSRLLDKGFESPEVEQTLDGLEAKGFIDDQRFAAALLRSHIAKAHGPGKVRQALMQKGLNKQCIEQVLDASDCDWFALARTRALKKFGDSPADDMKEKARRIRHLMGQGFSYDQVAYALEYAPYD</sequence>
<dbReference type="Pfam" id="PF21982">
    <property type="entry name" value="RecX_HTH1"/>
    <property type="match status" value="1"/>
</dbReference>
<dbReference type="InterPro" id="IPR053924">
    <property type="entry name" value="RecX_HTH_2nd"/>
</dbReference>
<dbReference type="Proteomes" id="UP000254069">
    <property type="component" value="Unassembled WGS sequence"/>
</dbReference>
<evidence type="ECO:0000256" key="1">
    <source>
        <dbReference type="ARBA" id="ARBA00004496"/>
    </source>
</evidence>
<evidence type="ECO:0000313" key="8">
    <source>
        <dbReference type="Proteomes" id="UP000254069"/>
    </source>
</evidence>
<comment type="function">
    <text evidence="5">Modulates RecA activity.</text>
</comment>
<proteinExistence type="inferred from homology"/>
<gene>
    <name evidence="5 7" type="primary">recX</name>
    <name evidence="7" type="ORF">NCTC10738_03124</name>
</gene>
<dbReference type="PROSITE" id="PS50030">
    <property type="entry name" value="UBA"/>
    <property type="match status" value="1"/>
</dbReference>
<dbReference type="Pfam" id="PF21981">
    <property type="entry name" value="RecX_HTH3"/>
    <property type="match status" value="1"/>
</dbReference>
<dbReference type="InterPro" id="IPR036388">
    <property type="entry name" value="WH-like_DNA-bd_sf"/>
</dbReference>
<dbReference type="InterPro" id="IPR053925">
    <property type="entry name" value="RecX_HTH_3rd"/>
</dbReference>
<keyword evidence="8" id="KW-1185">Reference proteome</keyword>
<protein>
    <recommendedName>
        <fullName evidence="3 5">Regulatory protein RecX</fullName>
    </recommendedName>
</protein>
<evidence type="ECO:0000313" key="7">
    <source>
        <dbReference type="EMBL" id="SUJ00426.1"/>
    </source>
</evidence>
<dbReference type="EMBL" id="UGYO01000002">
    <property type="protein sequence ID" value="SUJ00426.1"/>
    <property type="molecule type" value="Genomic_DNA"/>
</dbReference>
<dbReference type="HAMAP" id="MF_01114">
    <property type="entry name" value="RecX"/>
    <property type="match status" value="1"/>
</dbReference>
<dbReference type="InterPro" id="IPR003783">
    <property type="entry name" value="Regulatory_RecX"/>
</dbReference>
<comment type="similarity">
    <text evidence="2 5">Belongs to the RecX family.</text>
</comment>
<evidence type="ECO:0000259" key="6">
    <source>
        <dbReference type="PROSITE" id="PS50030"/>
    </source>
</evidence>
<dbReference type="AlphaFoldDB" id="A0A380BF42"/>
<dbReference type="RefSeq" id="WP_306822590.1">
    <property type="nucleotide sequence ID" value="NZ_JADZHC010000057.1"/>
</dbReference>
<accession>A0A380BF42</accession>
<evidence type="ECO:0000256" key="4">
    <source>
        <dbReference type="ARBA" id="ARBA00022490"/>
    </source>
</evidence>
<evidence type="ECO:0000256" key="2">
    <source>
        <dbReference type="ARBA" id="ARBA00009695"/>
    </source>
</evidence>
<dbReference type="InterPro" id="IPR053926">
    <property type="entry name" value="RecX_HTH_1st"/>
</dbReference>
<dbReference type="Pfam" id="PF02631">
    <property type="entry name" value="RecX_HTH2"/>
    <property type="match status" value="1"/>
</dbReference>
<dbReference type="InterPro" id="IPR015940">
    <property type="entry name" value="UBA"/>
</dbReference>
<dbReference type="PANTHER" id="PTHR33602">
    <property type="entry name" value="REGULATORY PROTEIN RECX FAMILY PROTEIN"/>
    <property type="match status" value="1"/>
</dbReference>
<comment type="subcellular location">
    <subcellularLocation>
        <location evidence="1 5">Cytoplasm</location>
    </subcellularLocation>
</comment>
<evidence type="ECO:0000256" key="3">
    <source>
        <dbReference type="ARBA" id="ARBA00018111"/>
    </source>
</evidence>